<evidence type="ECO:0000256" key="1">
    <source>
        <dbReference type="SAM" id="MobiDB-lite"/>
    </source>
</evidence>
<feature type="compositionally biased region" description="Low complexity" evidence="1">
    <location>
        <begin position="1"/>
        <end position="60"/>
    </location>
</feature>
<evidence type="ECO:0000313" key="3">
    <source>
        <dbReference type="Proteomes" id="UP000054248"/>
    </source>
</evidence>
<reference evidence="3" key="2">
    <citation type="submission" date="2015-01" db="EMBL/GenBank/DDBJ databases">
        <title>Evolutionary Origins and Diversification of the Mycorrhizal Mutualists.</title>
        <authorList>
            <consortium name="DOE Joint Genome Institute"/>
            <consortium name="Mycorrhizal Genomics Consortium"/>
            <person name="Kohler A."/>
            <person name="Kuo A."/>
            <person name="Nagy L.G."/>
            <person name="Floudas D."/>
            <person name="Copeland A."/>
            <person name="Barry K.W."/>
            <person name="Cichocki N."/>
            <person name="Veneault-Fourrey C."/>
            <person name="LaButti K."/>
            <person name="Lindquist E.A."/>
            <person name="Lipzen A."/>
            <person name="Lundell T."/>
            <person name="Morin E."/>
            <person name="Murat C."/>
            <person name="Riley R."/>
            <person name="Ohm R."/>
            <person name="Sun H."/>
            <person name="Tunlid A."/>
            <person name="Henrissat B."/>
            <person name="Grigoriev I.V."/>
            <person name="Hibbett D.S."/>
            <person name="Martin F."/>
        </authorList>
    </citation>
    <scope>NUCLEOTIDE SEQUENCE [LARGE SCALE GENOMIC DNA]</scope>
    <source>
        <strain evidence="3">MUT 4182</strain>
    </source>
</reference>
<dbReference type="STRING" id="1051891.A0A0C3LDI9"/>
<gene>
    <name evidence="2" type="ORF">M407DRAFT_19028</name>
</gene>
<dbReference type="HOGENOM" id="CLU_1943279_0_0_1"/>
<evidence type="ECO:0000313" key="2">
    <source>
        <dbReference type="EMBL" id="KIO32003.1"/>
    </source>
</evidence>
<reference evidence="2 3" key="1">
    <citation type="submission" date="2014-04" db="EMBL/GenBank/DDBJ databases">
        <authorList>
            <consortium name="DOE Joint Genome Institute"/>
            <person name="Kuo A."/>
            <person name="Girlanda M."/>
            <person name="Perotto S."/>
            <person name="Kohler A."/>
            <person name="Nagy L.G."/>
            <person name="Floudas D."/>
            <person name="Copeland A."/>
            <person name="Barry K.W."/>
            <person name="Cichocki N."/>
            <person name="Veneault-Fourrey C."/>
            <person name="LaButti K."/>
            <person name="Lindquist E.A."/>
            <person name="Lipzen A."/>
            <person name="Lundell T."/>
            <person name="Morin E."/>
            <person name="Murat C."/>
            <person name="Sun H."/>
            <person name="Tunlid A."/>
            <person name="Henrissat B."/>
            <person name="Grigoriev I.V."/>
            <person name="Hibbett D.S."/>
            <person name="Martin F."/>
            <person name="Nordberg H.P."/>
            <person name="Cantor M.N."/>
            <person name="Hua S.X."/>
        </authorList>
    </citation>
    <scope>NUCLEOTIDE SEQUENCE [LARGE SCALE GENOMIC DNA]</scope>
    <source>
        <strain evidence="2 3">MUT 4182</strain>
    </source>
</reference>
<feature type="region of interest" description="Disordered" evidence="1">
    <location>
        <begin position="92"/>
        <end position="130"/>
    </location>
</feature>
<feature type="non-terminal residue" evidence="2">
    <location>
        <position position="1"/>
    </location>
</feature>
<proteinExistence type="predicted"/>
<protein>
    <submittedName>
        <fullName evidence="2">Uncharacterized protein</fullName>
    </submittedName>
</protein>
<organism evidence="2 3">
    <name type="scientific">Tulasnella calospora MUT 4182</name>
    <dbReference type="NCBI Taxonomy" id="1051891"/>
    <lineage>
        <taxon>Eukaryota</taxon>
        <taxon>Fungi</taxon>
        <taxon>Dikarya</taxon>
        <taxon>Basidiomycota</taxon>
        <taxon>Agaricomycotina</taxon>
        <taxon>Agaricomycetes</taxon>
        <taxon>Cantharellales</taxon>
        <taxon>Tulasnellaceae</taxon>
        <taxon>Tulasnella</taxon>
    </lineage>
</organism>
<name>A0A0C3LDI9_9AGAM</name>
<accession>A0A0C3LDI9</accession>
<dbReference type="EMBL" id="KN822958">
    <property type="protein sequence ID" value="KIO32003.1"/>
    <property type="molecule type" value="Genomic_DNA"/>
</dbReference>
<sequence length="130" mass="13970">QQPQQAAYPAQVAAQPQPQPQQQPTQPQPAEQQPQAQQQPQQQQPQQQQAQPQQTQQGPPYVWSPTGEYPDPNATAWAKYYAMGGPDPAGRVYFTPESLPPEGYVPPPQPVQDAAGGAGPAVQVTNATPV</sequence>
<dbReference type="OrthoDB" id="3068245at2759"/>
<dbReference type="Proteomes" id="UP000054248">
    <property type="component" value="Unassembled WGS sequence"/>
</dbReference>
<dbReference type="AlphaFoldDB" id="A0A0C3LDI9"/>
<feature type="region of interest" description="Disordered" evidence="1">
    <location>
        <begin position="1"/>
        <end position="72"/>
    </location>
</feature>
<keyword evidence="3" id="KW-1185">Reference proteome</keyword>